<sequence>MPDVVRVKLTEALREQHAMSYDGDAAMYWCDCGKAAGDYRDWADHMVDVLLSLEGVAIVALPEPDDTGSGQGGEFDAWWGRYPDNDPHHAPRWDGHDVWAEHGEVHTSAIHEHTPDQARALAAVLLAAADAAEAVTDA</sequence>
<organism evidence="1 2">
    <name type="scientific">Mycobacterium gordonae</name>
    <dbReference type="NCBI Taxonomy" id="1778"/>
    <lineage>
        <taxon>Bacteria</taxon>
        <taxon>Bacillati</taxon>
        <taxon>Actinomycetota</taxon>
        <taxon>Actinomycetes</taxon>
        <taxon>Mycobacteriales</taxon>
        <taxon>Mycobacteriaceae</taxon>
        <taxon>Mycobacterium</taxon>
    </lineage>
</organism>
<dbReference type="RefSeq" id="WP_055581426.1">
    <property type="nucleotide sequence ID" value="NZ_LKTM01000372.1"/>
</dbReference>
<dbReference type="EMBL" id="LKTM01000372">
    <property type="protein sequence ID" value="KQH75572.1"/>
    <property type="molecule type" value="Genomic_DNA"/>
</dbReference>
<protein>
    <submittedName>
        <fullName evidence="1">Uncharacterized protein</fullName>
    </submittedName>
</protein>
<gene>
    <name evidence="1" type="ORF">AO501_25175</name>
</gene>
<dbReference type="OrthoDB" id="10014787at2"/>
<comment type="caution">
    <text evidence="1">The sequence shown here is derived from an EMBL/GenBank/DDBJ whole genome shotgun (WGS) entry which is preliminary data.</text>
</comment>
<dbReference type="AlphaFoldDB" id="A0A0Q2X291"/>
<proteinExistence type="predicted"/>
<dbReference type="Proteomes" id="UP000051677">
    <property type="component" value="Unassembled WGS sequence"/>
</dbReference>
<accession>A0A0Q2X291</accession>
<evidence type="ECO:0000313" key="1">
    <source>
        <dbReference type="EMBL" id="KQH75572.1"/>
    </source>
</evidence>
<evidence type="ECO:0000313" key="2">
    <source>
        <dbReference type="Proteomes" id="UP000051677"/>
    </source>
</evidence>
<reference evidence="1 2" key="1">
    <citation type="submission" date="2015-10" db="EMBL/GenBank/DDBJ databases">
        <title>Mycobacterium gordonae draft genome assembly.</title>
        <authorList>
            <person name="Ustinova V."/>
            <person name="Smirnova T."/>
            <person name="Blagodatskikh K."/>
            <person name="Varlamov D."/>
            <person name="Larionova E."/>
            <person name="Chernousova L."/>
        </authorList>
    </citation>
    <scope>NUCLEOTIDE SEQUENCE [LARGE SCALE GENOMIC DNA]</scope>
    <source>
        <strain evidence="1 2">CTRI 14-8773</strain>
    </source>
</reference>
<name>A0A0Q2X291_MYCGO</name>